<evidence type="ECO:0000256" key="2">
    <source>
        <dbReference type="HAMAP-Rule" id="MF_00758"/>
    </source>
</evidence>
<protein>
    <recommendedName>
        <fullName evidence="2">UPF0301 protein RYS15_05765</fullName>
    </recommendedName>
</protein>
<dbReference type="RefSeq" id="WP_316972998.1">
    <property type="nucleotide sequence ID" value="NZ_JAWIIJ010000003.1"/>
</dbReference>
<dbReference type="SUPFAM" id="SSF143456">
    <property type="entry name" value="VC0467-like"/>
    <property type="match status" value="1"/>
</dbReference>
<dbReference type="PANTHER" id="PTHR30327:SF1">
    <property type="entry name" value="UPF0301 PROTEIN YQGE"/>
    <property type="match status" value="1"/>
</dbReference>
<dbReference type="EMBL" id="JAWIIJ010000003">
    <property type="protein sequence ID" value="MDV2078180.1"/>
    <property type="molecule type" value="Genomic_DNA"/>
</dbReference>
<reference evidence="3 4" key="1">
    <citation type="submission" date="2023-10" db="EMBL/GenBank/DDBJ databases">
        <title>Characteristics and mechanism of a salt-tolerant marine origin heterotrophic nitrifying- aerobic denitrifying bacteria Marinobacter xestospongiae HN1.</title>
        <authorList>
            <person name="Qi R."/>
        </authorList>
    </citation>
    <scope>NUCLEOTIDE SEQUENCE [LARGE SCALE GENOMIC DNA]</scope>
    <source>
        <strain evidence="3 4">HN1</strain>
    </source>
</reference>
<dbReference type="Proteomes" id="UP001269819">
    <property type="component" value="Unassembled WGS sequence"/>
</dbReference>
<dbReference type="NCBIfam" id="NF001266">
    <property type="entry name" value="PRK00228.1-1"/>
    <property type="match status" value="1"/>
</dbReference>
<dbReference type="PANTHER" id="PTHR30327">
    <property type="entry name" value="UNCHARACTERIZED PROTEIN YQGE"/>
    <property type="match status" value="1"/>
</dbReference>
<name>A0ABU3VV79_9GAMM</name>
<dbReference type="HAMAP" id="MF_00758">
    <property type="entry name" value="UPF0301"/>
    <property type="match status" value="1"/>
</dbReference>
<accession>A0ABU3VV79</accession>
<dbReference type="Pfam" id="PF02622">
    <property type="entry name" value="DUF179"/>
    <property type="match status" value="1"/>
</dbReference>
<comment type="caution">
    <text evidence="3">The sequence shown here is derived from an EMBL/GenBank/DDBJ whole genome shotgun (WGS) entry which is preliminary data.</text>
</comment>
<dbReference type="Gene3D" id="3.40.1740.10">
    <property type="entry name" value="VC0467-like"/>
    <property type="match status" value="1"/>
</dbReference>
<organism evidence="3 4">
    <name type="scientific">Marinobacter xestospongiae</name>
    <dbReference type="NCBI Taxonomy" id="994319"/>
    <lineage>
        <taxon>Bacteria</taxon>
        <taxon>Pseudomonadati</taxon>
        <taxon>Pseudomonadota</taxon>
        <taxon>Gammaproteobacteria</taxon>
        <taxon>Pseudomonadales</taxon>
        <taxon>Marinobacteraceae</taxon>
        <taxon>Marinobacter</taxon>
    </lineage>
</organism>
<evidence type="ECO:0000313" key="4">
    <source>
        <dbReference type="Proteomes" id="UP001269819"/>
    </source>
</evidence>
<comment type="similarity">
    <text evidence="1 2">Belongs to the UPF0301 (AlgH) family.</text>
</comment>
<gene>
    <name evidence="3" type="ORF">RYS15_05765</name>
</gene>
<sequence length="189" mass="20597">MTETTATETSLRDHFLIASPYLEDPRFHGTVIYLCEHSDEGALGLVINRPLEIQLGEILEQLDMDGGELEQPVLMGGPVQNERGFVLHRPGTTDWQGSMLVSDQVCLTTSRDILAAIGEGEGPGEFLVALGYSGWAEGQLEEELAGNSWLTCRADANMMFQTPWQDLYKAALAGMGIDLNQLSESTGHA</sequence>
<evidence type="ECO:0000313" key="3">
    <source>
        <dbReference type="EMBL" id="MDV2078180.1"/>
    </source>
</evidence>
<keyword evidence="4" id="KW-1185">Reference proteome</keyword>
<proteinExistence type="inferred from homology"/>
<dbReference type="InterPro" id="IPR003774">
    <property type="entry name" value="AlgH-like"/>
</dbReference>
<evidence type="ECO:0000256" key="1">
    <source>
        <dbReference type="ARBA" id="ARBA00009600"/>
    </source>
</evidence>